<keyword evidence="3 10" id="KW-0812">Transmembrane</keyword>
<comment type="subcellular location">
    <subcellularLocation>
        <location evidence="1">Membrane</location>
        <topology evidence="1">Multi-pass membrane protein</topology>
    </subcellularLocation>
</comment>
<protein>
    <submittedName>
        <fullName evidence="12">Stearoyl-CoA 9-desaturase</fullName>
    </submittedName>
</protein>
<evidence type="ECO:0000256" key="6">
    <source>
        <dbReference type="ARBA" id="ARBA00023002"/>
    </source>
</evidence>
<keyword evidence="7" id="KW-0408">Iron</keyword>
<evidence type="ECO:0000313" key="12">
    <source>
        <dbReference type="EMBL" id="GHO55169.1"/>
    </source>
</evidence>
<evidence type="ECO:0000256" key="5">
    <source>
        <dbReference type="ARBA" id="ARBA00022989"/>
    </source>
</evidence>
<keyword evidence="13" id="KW-1185">Reference proteome</keyword>
<evidence type="ECO:0000256" key="2">
    <source>
        <dbReference type="ARBA" id="ARBA00008749"/>
    </source>
</evidence>
<dbReference type="PANTHER" id="PTHR11351">
    <property type="entry name" value="ACYL-COA DESATURASE"/>
    <property type="match status" value="1"/>
</dbReference>
<dbReference type="CDD" id="cd03505">
    <property type="entry name" value="Delta9-FADS-like"/>
    <property type="match status" value="1"/>
</dbReference>
<evidence type="ECO:0000259" key="11">
    <source>
        <dbReference type="Pfam" id="PF00487"/>
    </source>
</evidence>
<evidence type="ECO:0000313" key="13">
    <source>
        <dbReference type="Proteomes" id="UP000654345"/>
    </source>
</evidence>
<evidence type="ECO:0000256" key="3">
    <source>
        <dbReference type="ARBA" id="ARBA00022692"/>
    </source>
</evidence>
<proteinExistence type="inferred from homology"/>
<feature type="domain" description="Fatty acid desaturase" evidence="11">
    <location>
        <begin position="43"/>
        <end position="240"/>
    </location>
</feature>
<accession>A0ABQ3UQV9</accession>
<organism evidence="12 13">
    <name type="scientific">Ktedonobacter robiniae</name>
    <dbReference type="NCBI Taxonomy" id="2778365"/>
    <lineage>
        <taxon>Bacteria</taxon>
        <taxon>Bacillati</taxon>
        <taxon>Chloroflexota</taxon>
        <taxon>Ktedonobacteria</taxon>
        <taxon>Ktedonobacterales</taxon>
        <taxon>Ktedonobacteraceae</taxon>
        <taxon>Ktedonobacter</taxon>
    </lineage>
</organism>
<name>A0ABQ3UQV9_9CHLR</name>
<keyword evidence="8" id="KW-0443">Lipid metabolism</keyword>
<evidence type="ECO:0000256" key="1">
    <source>
        <dbReference type="ARBA" id="ARBA00004141"/>
    </source>
</evidence>
<evidence type="ECO:0000256" key="9">
    <source>
        <dbReference type="ARBA" id="ARBA00023136"/>
    </source>
</evidence>
<feature type="transmembrane region" description="Helical" evidence="10">
    <location>
        <begin position="74"/>
        <end position="93"/>
    </location>
</feature>
<comment type="caution">
    <text evidence="12">The sequence shown here is derived from an EMBL/GenBank/DDBJ whole genome shotgun (WGS) entry which is preliminary data.</text>
</comment>
<keyword evidence="9 10" id="KW-0472">Membrane</keyword>
<feature type="transmembrane region" description="Helical" evidence="10">
    <location>
        <begin position="151"/>
        <end position="174"/>
    </location>
</feature>
<reference evidence="12 13" key="1">
    <citation type="journal article" date="2021" name="Int. J. Syst. Evol. Microbiol.">
        <title>Reticulibacter mediterranei gen. nov., sp. nov., within the new family Reticulibacteraceae fam. nov., and Ktedonospora formicarum gen. nov., sp. nov., Ktedonobacter robiniae sp. nov., Dictyobacter formicarum sp. nov. and Dictyobacter arantiisoli sp. nov., belonging to the class Ktedonobacteria.</title>
        <authorList>
            <person name="Yabe S."/>
            <person name="Zheng Y."/>
            <person name="Wang C.M."/>
            <person name="Sakai Y."/>
            <person name="Abe K."/>
            <person name="Yokota A."/>
            <person name="Donadio S."/>
            <person name="Cavaletti L."/>
            <person name="Monciardini P."/>
        </authorList>
    </citation>
    <scope>NUCLEOTIDE SEQUENCE [LARGE SCALE GENOMIC DNA]</scope>
    <source>
        <strain evidence="12 13">SOSP1-30</strain>
    </source>
</reference>
<feature type="transmembrane region" description="Helical" evidence="10">
    <location>
        <begin position="41"/>
        <end position="62"/>
    </location>
</feature>
<keyword evidence="6" id="KW-0560">Oxidoreductase</keyword>
<keyword evidence="4" id="KW-0276">Fatty acid metabolism</keyword>
<sequence>MKTSLAYKSIVLLAVVGPLVATVYAIATLWQKAINATDLTLLLVMYSLVALGVTVGFHRMLTHRSFAAHPVVKFFLLVLGSMALEGPALEWAATHIKHHSYSDKEGDPHSPVEGFFHAHIGWLFKDRMADPNQYAKHLQKDPIVVFVSKTFLLWVVLSLIIPFAIGGWSGLLWAGLVRIFLTHHVTWSVNSVCHIFGRRDYETNDQSRNEWVVGLLSFGEGWHNNHHAFPRSAFHGLRWWQIDGSGYLIWSLEKLGLAKDVYRISPEQMQKRQDRAAAANATIAVPTQAVTVKRTPVGAQR</sequence>
<evidence type="ECO:0000256" key="7">
    <source>
        <dbReference type="ARBA" id="ARBA00023004"/>
    </source>
</evidence>
<dbReference type="InterPro" id="IPR005804">
    <property type="entry name" value="FA_desaturase_dom"/>
</dbReference>
<dbReference type="RefSeq" id="WP_201371792.1">
    <property type="nucleotide sequence ID" value="NZ_BNJG01000001.1"/>
</dbReference>
<dbReference type="InterPro" id="IPR015876">
    <property type="entry name" value="Acyl-CoA_DS"/>
</dbReference>
<gene>
    <name evidence="12" type="ORF">KSB_36440</name>
</gene>
<comment type="similarity">
    <text evidence="2">Belongs to the fatty acid desaturase type 2 family.</text>
</comment>
<dbReference type="Proteomes" id="UP000654345">
    <property type="component" value="Unassembled WGS sequence"/>
</dbReference>
<dbReference type="PRINTS" id="PR00075">
    <property type="entry name" value="FACDDSATRASE"/>
</dbReference>
<evidence type="ECO:0000256" key="8">
    <source>
        <dbReference type="ARBA" id="ARBA00023098"/>
    </source>
</evidence>
<evidence type="ECO:0000256" key="4">
    <source>
        <dbReference type="ARBA" id="ARBA00022832"/>
    </source>
</evidence>
<keyword evidence="5 10" id="KW-1133">Transmembrane helix</keyword>
<dbReference type="PANTHER" id="PTHR11351:SF3">
    <property type="entry name" value="BLL4393 PROTEIN"/>
    <property type="match status" value="1"/>
</dbReference>
<dbReference type="Pfam" id="PF00487">
    <property type="entry name" value="FA_desaturase"/>
    <property type="match status" value="1"/>
</dbReference>
<dbReference type="EMBL" id="BNJG01000001">
    <property type="protein sequence ID" value="GHO55169.1"/>
    <property type="molecule type" value="Genomic_DNA"/>
</dbReference>
<evidence type="ECO:0000256" key="10">
    <source>
        <dbReference type="SAM" id="Phobius"/>
    </source>
</evidence>